<name>A0ABY4G1G8_9BACT</name>
<dbReference type="Gene3D" id="3.50.50.60">
    <property type="entry name" value="FAD/NAD(P)-binding domain"/>
    <property type="match status" value="1"/>
</dbReference>
<organism evidence="6 7">
    <name type="scientific">Hymenobacter volaticus</name>
    <dbReference type="NCBI Taxonomy" id="2932254"/>
    <lineage>
        <taxon>Bacteria</taxon>
        <taxon>Pseudomonadati</taxon>
        <taxon>Bacteroidota</taxon>
        <taxon>Cytophagia</taxon>
        <taxon>Cytophagales</taxon>
        <taxon>Hymenobacteraceae</taxon>
        <taxon>Hymenobacter</taxon>
    </lineage>
</organism>
<keyword evidence="3" id="KW-0274">FAD</keyword>
<comment type="cofactor">
    <cofactor evidence="1">
        <name>FAD</name>
        <dbReference type="ChEBI" id="CHEBI:57692"/>
    </cofactor>
</comment>
<evidence type="ECO:0000313" key="7">
    <source>
        <dbReference type="Proteomes" id="UP000830401"/>
    </source>
</evidence>
<dbReference type="Gene3D" id="2.40.30.10">
    <property type="entry name" value="Translation factors"/>
    <property type="match status" value="1"/>
</dbReference>
<dbReference type="InterPro" id="IPR023166">
    <property type="entry name" value="BaiN-like_dom_sf"/>
</dbReference>
<dbReference type="InterPro" id="IPR055178">
    <property type="entry name" value="RsdA/BaiN/AoA(So)-like_dom"/>
</dbReference>
<evidence type="ECO:0000313" key="6">
    <source>
        <dbReference type="EMBL" id="UOQ64519.1"/>
    </source>
</evidence>
<dbReference type="PRINTS" id="PR00368">
    <property type="entry name" value="FADPNR"/>
</dbReference>
<evidence type="ECO:0000256" key="3">
    <source>
        <dbReference type="ARBA" id="ARBA00022827"/>
    </source>
</evidence>
<gene>
    <name evidence="6" type="ORF">MUN86_13080</name>
</gene>
<evidence type="ECO:0000259" key="4">
    <source>
        <dbReference type="Pfam" id="PF03486"/>
    </source>
</evidence>
<dbReference type="NCBIfam" id="TIGR00275">
    <property type="entry name" value="aminoacetone oxidase family FAD-binding enzyme"/>
    <property type="match status" value="1"/>
</dbReference>
<dbReference type="InterPro" id="IPR036188">
    <property type="entry name" value="FAD/NAD-bd_sf"/>
</dbReference>
<evidence type="ECO:0000256" key="2">
    <source>
        <dbReference type="ARBA" id="ARBA00022630"/>
    </source>
</evidence>
<dbReference type="PRINTS" id="PR00411">
    <property type="entry name" value="PNDRDTASEI"/>
</dbReference>
<reference evidence="6" key="1">
    <citation type="submission" date="2022-04" db="EMBL/GenBank/DDBJ databases">
        <title>Hymenobacter sp. isolated from the air.</title>
        <authorList>
            <person name="Won M."/>
            <person name="Lee C.-M."/>
            <person name="Woen H.-Y."/>
            <person name="Kwon S.-W."/>
        </authorList>
    </citation>
    <scope>NUCLEOTIDE SEQUENCE</scope>
    <source>
        <strain evidence="6">5420S-77</strain>
    </source>
</reference>
<dbReference type="PANTHER" id="PTHR42887">
    <property type="entry name" value="OS12G0638800 PROTEIN"/>
    <property type="match status" value="1"/>
</dbReference>
<dbReference type="EMBL" id="CP095061">
    <property type="protein sequence ID" value="UOQ64519.1"/>
    <property type="molecule type" value="Genomic_DNA"/>
</dbReference>
<feature type="domain" description="RsdA/BaiN/AoA(So)-like insert" evidence="5">
    <location>
        <begin position="191"/>
        <end position="352"/>
    </location>
</feature>
<dbReference type="Gene3D" id="1.10.8.260">
    <property type="entry name" value="HI0933 insert domain-like"/>
    <property type="match status" value="1"/>
</dbReference>
<dbReference type="RefSeq" id="WP_245125730.1">
    <property type="nucleotide sequence ID" value="NZ_CP095061.1"/>
</dbReference>
<feature type="domain" description="RsdA/BaiN/AoA(So)-like Rossmann fold-like" evidence="4">
    <location>
        <begin position="4"/>
        <end position="405"/>
    </location>
</feature>
<dbReference type="Pfam" id="PF22780">
    <property type="entry name" value="HI0933_like_1st"/>
    <property type="match status" value="1"/>
</dbReference>
<keyword evidence="2" id="KW-0285">Flavoprotein</keyword>
<dbReference type="SUPFAM" id="SSF160996">
    <property type="entry name" value="HI0933 insert domain-like"/>
    <property type="match status" value="1"/>
</dbReference>
<dbReference type="Proteomes" id="UP000830401">
    <property type="component" value="Chromosome"/>
</dbReference>
<accession>A0ABY4G1G8</accession>
<dbReference type="InterPro" id="IPR057661">
    <property type="entry name" value="RsdA/BaiN/AoA(So)_Rossmann"/>
</dbReference>
<dbReference type="SUPFAM" id="SSF51905">
    <property type="entry name" value="FAD/NAD(P)-binding domain"/>
    <property type="match status" value="1"/>
</dbReference>
<evidence type="ECO:0000259" key="5">
    <source>
        <dbReference type="Pfam" id="PF22780"/>
    </source>
</evidence>
<dbReference type="InterPro" id="IPR004792">
    <property type="entry name" value="BaiN-like"/>
</dbReference>
<dbReference type="PANTHER" id="PTHR42887:SF2">
    <property type="entry name" value="OS12G0638800 PROTEIN"/>
    <property type="match status" value="1"/>
</dbReference>
<protein>
    <submittedName>
        <fullName evidence="6">NAD(P)/FAD-dependent oxidoreductase</fullName>
    </submittedName>
</protein>
<evidence type="ECO:0000256" key="1">
    <source>
        <dbReference type="ARBA" id="ARBA00001974"/>
    </source>
</evidence>
<keyword evidence="7" id="KW-1185">Reference proteome</keyword>
<proteinExistence type="predicted"/>
<sequence>MNTSVAVLGGGAAGFFGAITCAEANPHQTVYLIEKTGKLLSKVRISGGGRCNVTHAADTPAQLVLHYPRGAKQLKEPFRQFDAQATIRWFESRGVRLKTEPDGRMFPVTDSSETVAQCLLDAARKAGVRILTQTSPATIEPLPEGTFRLQLVGAHAGEMIVEKLLIATGGAPKSEQYAWLRELGHSIQEPVPSLFTFNVPESPLRDLPGVSVPHVRVRVAGEKLEYEGPVLVTHWGVSGPAVLKLSAWGARRLHELGYQSTALINWIPEHTEDSLRQYLREFREQHGKKVVASNPLFGLPQRLWRTLTEQAGVTDEVRWNELPAKPQNKLVEALLNTALPVRGKTTYKDEFVTCGGVMLGEIDMKTMESRRVPGLYFAGEVLDIDGITGGFNFQAAWTTGYLAGRAMAEVKSEIVT</sequence>
<dbReference type="Pfam" id="PF03486">
    <property type="entry name" value="HI0933_like"/>
    <property type="match status" value="1"/>
</dbReference>